<comment type="caution">
    <text evidence="6">The sequence shown here is derived from an EMBL/GenBank/DDBJ whole genome shotgun (WGS) entry which is preliminary data.</text>
</comment>
<organism evidence="6 7">
    <name type="scientific">Amycolatopsis pithecellobii</name>
    <dbReference type="NCBI Taxonomy" id="664692"/>
    <lineage>
        <taxon>Bacteria</taxon>
        <taxon>Bacillati</taxon>
        <taxon>Actinomycetota</taxon>
        <taxon>Actinomycetes</taxon>
        <taxon>Pseudonocardiales</taxon>
        <taxon>Pseudonocardiaceae</taxon>
        <taxon>Amycolatopsis</taxon>
    </lineage>
</organism>
<keyword evidence="2" id="KW-0238">DNA-binding</keyword>
<dbReference type="SMART" id="SM00344">
    <property type="entry name" value="HTH_ASNC"/>
    <property type="match status" value="1"/>
</dbReference>
<dbReference type="InterPro" id="IPR000485">
    <property type="entry name" value="AsnC-type_HTH_dom"/>
</dbReference>
<dbReference type="Gene3D" id="3.30.70.920">
    <property type="match status" value="1"/>
</dbReference>
<dbReference type="SUPFAM" id="SSF46785">
    <property type="entry name" value="Winged helix' DNA-binding domain"/>
    <property type="match status" value="1"/>
</dbReference>
<dbReference type="GO" id="GO:0005829">
    <property type="term" value="C:cytosol"/>
    <property type="evidence" value="ECO:0007669"/>
    <property type="project" value="TreeGrafter"/>
</dbReference>
<evidence type="ECO:0000259" key="5">
    <source>
        <dbReference type="Pfam" id="PF13404"/>
    </source>
</evidence>
<feature type="domain" description="HTH asnC-type" evidence="5">
    <location>
        <begin position="6"/>
        <end position="46"/>
    </location>
</feature>
<dbReference type="PANTHER" id="PTHR30154:SF34">
    <property type="entry name" value="TRANSCRIPTIONAL REGULATOR AZLB"/>
    <property type="match status" value="1"/>
</dbReference>
<dbReference type="AlphaFoldDB" id="A0A6N7ZBZ7"/>
<proteinExistence type="predicted"/>
<evidence type="ECO:0000313" key="6">
    <source>
        <dbReference type="EMBL" id="MTD59229.1"/>
    </source>
</evidence>
<dbReference type="Proteomes" id="UP000440096">
    <property type="component" value="Unassembled WGS sequence"/>
</dbReference>
<keyword evidence="1" id="KW-0805">Transcription regulation</keyword>
<feature type="domain" description="Transcription regulator AsnC/Lrp ligand binding" evidence="4">
    <location>
        <begin position="71"/>
        <end position="141"/>
    </location>
</feature>
<accession>A0A6N7ZBZ7</accession>
<dbReference type="InterPro" id="IPR036390">
    <property type="entry name" value="WH_DNA-bd_sf"/>
</dbReference>
<dbReference type="SUPFAM" id="SSF54909">
    <property type="entry name" value="Dimeric alpha+beta barrel"/>
    <property type="match status" value="1"/>
</dbReference>
<evidence type="ECO:0000259" key="4">
    <source>
        <dbReference type="Pfam" id="PF01037"/>
    </source>
</evidence>
<dbReference type="Gene3D" id="1.10.10.10">
    <property type="entry name" value="Winged helix-like DNA-binding domain superfamily/Winged helix DNA-binding domain"/>
    <property type="match status" value="1"/>
</dbReference>
<keyword evidence="7" id="KW-1185">Reference proteome</keyword>
<name>A0A6N7ZBZ7_9PSEU</name>
<evidence type="ECO:0000313" key="7">
    <source>
        <dbReference type="Proteomes" id="UP000440096"/>
    </source>
</evidence>
<sequence>MRNDVDPLDLKILLLAVEQPRAGVREYARQLQVARGTVQARLEKLRRLGVLSGWGPSIDTVALGYATKAYVRLSLSQGVLEEVTARLRRIPEVIEADSTAGDSDMLCVVVARGPENLEEVVQRILTVPGVQRTRSETVLRQRIFRRVHPLLEGLQRERAGTGAVSPQAGVEDADLD</sequence>
<evidence type="ECO:0000256" key="1">
    <source>
        <dbReference type="ARBA" id="ARBA00023015"/>
    </source>
</evidence>
<dbReference type="Pfam" id="PF13404">
    <property type="entry name" value="HTH_AsnC-type"/>
    <property type="match status" value="1"/>
</dbReference>
<dbReference type="InterPro" id="IPR036388">
    <property type="entry name" value="WH-like_DNA-bd_sf"/>
</dbReference>
<dbReference type="InterPro" id="IPR011008">
    <property type="entry name" value="Dimeric_a/b-barrel"/>
</dbReference>
<dbReference type="Pfam" id="PF01037">
    <property type="entry name" value="AsnC_trans_reg"/>
    <property type="match status" value="1"/>
</dbReference>
<dbReference type="InterPro" id="IPR019888">
    <property type="entry name" value="Tscrpt_reg_AsnC-like"/>
</dbReference>
<dbReference type="GO" id="GO:0043200">
    <property type="term" value="P:response to amino acid"/>
    <property type="evidence" value="ECO:0007669"/>
    <property type="project" value="TreeGrafter"/>
</dbReference>
<dbReference type="RefSeq" id="WP_312869120.1">
    <property type="nucleotide sequence ID" value="NZ_WMBA01000093.1"/>
</dbReference>
<reference evidence="6 7" key="1">
    <citation type="submission" date="2019-11" db="EMBL/GenBank/DDBJ databases">
        <title>Draft genome of Amycolatopsis RM579.</title>
        <authorList>
            <person name="Duangmal K."/>
            <person name="Mingma R."/>
        </authorList>
    </citation>
    <scope>NUCLEOTIDE SEQUENCE [LARGE SCALE GENOMIC DNA]</scope>
    <source>
        <strain evidence="6 7">RM579</strain>
    </source>
</reference>
<protein>
    <submittedName>
        <fullName evidence="6">AsnC family transcriptional regulator</fullName>
    </submittedName>
</protein>
<dbReference type="PANTHER" id="PTHR30154">
    <property type="entry name" value="LEUCINE-RESPONSIVE REGULATORY PROTEIN"/>
    <property type="match status" value="1"/>
</dbReference>
<dbReference type="EMBL" id="WMBA01000093">
    <property type="protein sequence ID" value="MTD59229.1"/>
    <property type="molecule type" value="Genomic_DNA"/>
</dbReference>
<evidence type="ECO:0000256" key="3">
    <source>
        <dbReference type="ARBA" id="ARBA00023163"/>
    </source>
</evidence>
<dbReference type="GO" id="GO:0043565">
    <property type="term" value="F:sequence-specific DNA binding"/>
    <property type="evidence" value="ECO:0007669"/>
    <property type="project" value="InterPro"/>
</dbReference>
<gene>
    <name evidence="6" type="ORF">GKO32_35380</name>
</gene>
<dbReference type="InterPro" id="IPR019887">
    <property type="entry name" value="Tscrpt_reg_AsnC/Lrp_C"/>
</dbReference>
<keyword evidence="3" id="KW-0804">Transcription</keyword>
<evidence type="ECO:0000256" key="2">
    <source>
        <dbReference type="ARBA" id="ARBA00023125"/>
    </source>
</evidence>